<evidence type="ECO:0000256" key="4">
    <source>
        <dbReference type="ARBA" id="ARBA00022729"/>
    </source>
</evidence>
<evidence type="ECO:0000256" key="1">
    <source>
        <dbReference type="ARBA" id="ARBA00004613"/>
    </source>
</evidence>
<dbReference type="Pfam" id="PF06876">
    <property type="entry name" value="SCRL"/>
    <property type="match status" value="1"/>
</dbReference>
<dbReference type="InterPro" id="IPR010682">
    <property type="entry name" value="SCRL"/>
</dbReference>
<feature type="non-terminal residue" evidence="6">
    <location>
        <position position="1"/>
    </location>
</feature>
<evidence type="ECO:0000313" key="6">
    <source>
        <dbReference type="EMBL" id="BAI63298.1"/>
    </source>
</evidence>
<gene>
    <name evidence="6" type="primary">BoSP11-1</name>
</gene>
<keyword evidence="5" id="KW-1015">Disulfide bond</keyword>
<reference evidence="6" key="1">
    <citation type="submission" date="2009-01" db="EMBL/GenBank/DDBJ databases">
        <title>Simple and efficient methods for S genotyping and S screening in genus Brassica by dot-blot analysis.</title>
        <authorList>
            <person name="Oikawa E."/>
            <person name="Takuno S."/>
            <person name="Izumita T."/>
            <person name="Sakamoto K."/>
            <person name="Hanzawa H."/>
            <person name="Kitashiba H."/>
            <person name="Nishio T."/>
        </authorList>
    </citation>
    <scope>NUCLEOTIDE SEQUENCE</scope>
</reference>
<sequence>IQEVEANPMKRCIVGFRMPGSCGNSGDKECGKLCSPGKDKKKPSHCKCRNGQEDTYACDQCF</sequence>
<dbReference type="AlphaFoldDB" id="D2KUY4"/>
<dbReference type="InterPro" id="IPR036574">
    <property type="entry name" value="Scorpion_toxin-like_sf"/>
</dbReference>
<accession>D2KUY4</accession>
<proteinExistence type="evidence at transcript level"/>
<feature type="non-terminal residue" evidence="6">
    <location>
        <position position="62"/>
    </location>
</feature>
<comment type="subcellular location">
    <subcellularLocation>
        <location evidence="1">Secreted</location>
    </subcellularLocation>
</comment>
<dbReference type="GO" id="GO:0007165">
    <property type="term" value="P:signal transduction"/>
    <property type="evidence" value="ECO:0007669"/>
    <property type="project" value="InterPro"/>
</dbReference>
<dbReference type="GO" id="GO:0005576">
    <property type="term" value="C:extracellular region"/>
    <property type="evidence" value="ECO:0007669"/>
    <property type="project" value="UniProtKB-SubCell"/>
</dbReference>
<comment type="similarity">
    <text evidence="2">Belongs to the DEFL family.</text>
</comment>
<evidence type="ECO:0000256" key="2">
    <source>
        <dbReference type="ARBA" id="ARBA00006722"/>
    </source>
</evidence>
<evidence type="ECO:0000256" key="3">
    <source>
        <dbReference type="ARBA" id="ARBA00022525"/>
    </source>
</evidence>
<keyword evidence="3" id="KW-0964">Secreted</keyword>
<protein>
    <submittedName>
        <fullName evidence="6">S locus protein 11</fullName>
    </submittedName>
</protein>
<dbReference type="EMBL" id="AB476635">
    <property type="protein sequence ID" value="BAI63298.1"/>
    <property type="molecule type" value="mRNA"/>
</dbReference>
<name>D2KUY4_BRAOL</name>
<keyword evidence="4" id="KW-0732">Signal</keyword>
<organism evidence="6">
    <name type="scientific">Brassica oleracea</name>
    <name type="common">Wild cabbage</name>
    <dbReference type="NCBI Taxonomy" id="3712"/>
    <lineage>
        <taxon>Eukaryota</taxon>
        <taxon>Viridiplantae</taxon>
        <taxon>Streptophyta</taxon>
        <taxon>Embryophyta</taxon>
        <taxon>Tracheophyta</taxon>
        <taxon>Spermatophyta</taxon>
        <taxon>Magnoliopsida</taxon>
        <taxon>eudicotyledons</taxon>
        <taxon>Gunneridae</taxon>
        <taxon>Pentapetalae</taxon>
        <taxon>rosids</taxon>
        <taxon>malvids</taxon>
        <taxon>Brassicales</taxon>
        <taxon>Brassicaceae</taxon>
        <taxon>Brassiceae</taxon>
        <taxon>Brassica</taxon>
    </lineage>
</organism>
<dbReference type="SUPFAM" id="SSF57095">
    <property type="entry name" value="Scorpion toxin-like"/>
    <property type="match status" value="1"/>
</dbReference>
<evidence type="ECO:0000256" key="5">
    <source>
        <dbReference type="ARBA" id="ARBA00023157"/>
    </source>
</evidence>